<reference evidence="2" key="1">
    <citation type="journal article" date="2020" name="Stud. Mycol.">
        <title>101 Dothideomycetes genomes: a test case for predicting lifestyles and emergence of pathogens.</title>
        <authorList>
            <person name="Haridas S."/>
            <person name="Albert R."/>
            <person name="Binder M."/>
            <person name="Bloem J."/>
            <person name="Labutti K."/>
            <person name="Salamov A."/>
            <person name="Andreopoulos B."/>
            <person name="Baker S."/>
            <person name="Barry K."/>
            <person name="Bills G."/>
            <person name="Bluhm B."/>
            <person name="Cannon C."/>
            <person name="Castanera R."/>
            <person name="Culley D."/>
            <person name="Daum C."/>
            <person name="Ezra D."/>
            <person name="Gonzalez J."/>
            <person name="Henrissat B."/>
            <person name="Kuo A."/>
            <person name="Liang C."/>
            <person name="Lipzen A."/>
            <person name="Lutzoni F."/>
            <person name="Magnuson J."/>
            <person name="Mondo S."/>
            <person name="Nolan M."/>
            <person name="Ohm R."/>
            <person name="Pangilinan J."/>
            <person name="Park H.-J."/>
            <person name="Ramirez L."/>
            <person name="Alfaro M."/>
            <person name="Sun H."/>
            <person name="Tritt A."/>
            <person name="Yoshinaga Y."/>
            <person name="Zwiers L.-H."/>
            <person name="Turgeon B."/>
            <person name="Goodwin S."/>
            <person name="Spatafora J."/>
            <person name="Crous P."/>
            <person name="Grigoriev I."/>
        </authorList>
    </citation>
    <scope>NUCLEOTIDE SEQUENCE</scope>
    <source>
        <strain evidence="2">CBS 207.26</strain>
    </source>
</reference>
<dbReference type="AlphaFoldDB" id="A0A6A6DRJ9"/>
<protein>
    <recommendedName>
        <fullName evidence="4">Thioredoxin domain-containing protein</fullName>
    </recommendedName>
</protein>
<dbReference type="OrthoDB" id="40334at2759"/>
<proteinExistence type="predicted"/>
<dbReference type="InterPro" id="IPR036249">
    <property type="entry name" value="Thioredoxin-like_sf"/>
</dbReference>
<dbReference type="Gene3D" id="3.40.30.10">
    <property type="entry name" value="Glutaredoxin"/>
    <property type="match status" value="1"/>
</dbReference>
<dbReference type="InterPro" id="IPR032801">
    <property type="entry name" value="PXL2A/B/C"/>
</dbReference>
<dbReference type="SUPFAM" id="SSF52833">
    <property type="entry name" value="Thioredoxin-like"/>
    <property type="match status" value="1"/>
</dbReference>
<gene>
    <name evidence="2" type="ORF">K469DRAFT_586933</name>
</gene>
<dbReference type="PANTHER" id="PTHR42336">
    <property type="entry name" value="THIOREDOXIN DOMAIN-CONTAINING PROTEIN-RELATED"/>
    <property type="match status" value="1"/>
</dbReference>
<feature type="region of interest" description="Disordered" evidence="1">
    <location>
        <begin position="62"/>
        <end position="81"/>
    </location>
</feature>
<dbReference type="PANTHER" id="PTHR42336:SF2">
    <property type="entry name" value="THIOREDOXIN DOMAIN-CONTAINING PROTEIN"/>
    <property type="match status" value="1"/>
</dbReference>
<evidence type="ECO:0008006" key="4">
    <source>
        <dbReference type="Google" id="ProtNLM"/>
    </source>
</evidence>
<evidence type="ECO:0000313" key="3">
    <source>
        <dbReference type="Proteomes" id="UP000800200"/>
    </source>
</evidence>
<dbReference type="EMBL" id="ML994649">
    <property type="protein sequence ID" value="KAF2182204.1"/>
    <property type="molecule type" value="Genomic_DNA"/>
</dbReference>
<feature type="compositionally biased region" description="Pro residues" evidence="1">
    <location>
        <begin position="67"/>
        <end position="77"/>
    </location>
</feature>
<name>A0A6A6DRJ9_9PEZI</name>
<evidence type="ECO:0000256" key="1">
    <source>
        <dbReference type="SAM" id="MobiDB-lite"/>
    </source>
</evidence>
<dbReference type="Pfam" id="PF13911">
    <property type="entry name" value="AhpC-TSA_2"/>
    <property type="match status" value="1"/>
</dbReference>
<keyword evidence="3" id="KW-1185">Reference proteome</keyword>
<accession>A0A6A6DRJ9</accession>
<feature type="region of interest" description="Disordered" evidence="1">
    <location>
        <begin position="22"/>
        <end position="45"/>
    </location>
</feature>
<sequence length="260" mass="28096">MFGKLGTKIALHRAGLGNVSLPSIPKSESNYTSKDKGNAEESAGAGFQNPFANVQWGVPKALDSWKTPPPPPNPVREPPAIGDRAQSNVKLKFPAIDGRPCVVVFLRFCGCPFTEKIFLAIRSLSNRHPSIHFIAISHCTPQATNDWIKALGGAWNVDVVIDQSRELYALWGLGISNWGHLLHPRNGYNQYMLGKKEGVWGSAVGEGGCRWQVGGAYAVDEKGIVRWGAPMKSVDEQVSLEEGVKALGFGGSLESKSGVF</sequence>
<evidence type="ECO:0000313" key="2">
    <source>
        <dbReference type="EMBL" id="KAF2182204.1"/>
    </source>
</evidence>
<dbReference type="Proteomes" id="UP000800200">
    <property type="component" value="Unassembled WGS sequence"/>
</dbReference>
<organism evidence="2 3">
    <name type="scientific">Zopfia rhizophila CBS 207.26</name>
    <dbReference type="NCBI Taxonomy" id="1314779"/>
    <lineage>
        <taxon>Eukaryota</taxon>
        <taxon>Fungi</taxon>
        <taxon>Dikarya</taxon>
        <taxon>Ascomycota</taxon>
        <taxon>Pezizomycotina</taxon>
        <taxon>Dothideomycetes</taxon>
        <taxon>Dothideomycetes incertae sedis</taxon>
        <taxon>Zopfiaceae</taxon>
        <taxon>Zopfia</taxon>
    </lineage>
</organism>